<dbReference type="SMART" id="SM00564">
    <property type="entry name" value="PQQ"/>
    <property type="match status" value="7"/>
</dbReference>
<comment type="caution">
    <text evidence="2">The sequence shown here is derived from an EMBL/GenBank/DDBJ whole genome shotgun (WGS) entry which is preliminary data.</text>
</comment>
<dbReference type="EMBL" id="JAUSUL010000002">
    <property type="protein sequence ID" value="MDQ0315604.1"/>
    <property type="molecule type" value="Genomic_DNA"/>
</dbReference>
<dbReference type="InterPro" id="IPR015943">
    <property type="entry name" value="WD40/YVTN_repeat-like_dom_sf"/>
</dbReference>
<dbReference type="RefSeq" id="WP_306885432.1">
    <property type="nucleotide sequence ID" value="NZ_JAUSUL010000002.1"/>
</dbReference>
<dbReference type="PANTHER" id="PTHR34512:SF30">
    <property type="entry name" value="OUTER MEMBRANE PROTEIN ASSEMBLY FACTOR BAMB"/>
    <property type="match status" value="1"/>
</dbReference>
<dbReference type="PROSITE" id="PS51257">
    <property type="entry name" value="PROKAR_LIPOPROTEIN"/>
    <property type="match status" value="1"/>
</dbReference>
<organism evidence="2 3">
    <name type="scientific">Amorphus orientalis</name>
    <dbReference type="NCBI Taxonomy" id="649198"/>
    <lineage>
        <taxon>Bacteria</taxon>
        <taxon>Pseudomonadati</taxon>
        <taxon>Pseudomonadota</taxon>
        <taxon>Alphaproteobacteria</taxon>
        <taxon>Hyphomicrobiales</taxon>
        <taxon>Amorphaceae</taxon>
        <taxon>Amorphus</taxon>
    </lineage>
</organism>
<sequence>MTVRFGGVVGLAAVLVLSGCGSVGDTVSSINPFHKKDTILPGERSNVFQSQDAPDEANVTGTAVSIGSASAMPDWPAAGGDARNNPGHVSYSGSGGRAWRASIGGGGGSIMQFANESQRISARPVVGGGFVIVYSPDATVTALSLSSGGRAWSTNLRPEKERDVATGGGAAIDGGKVFVATGYGTIAALDLNSGNVIWQEPLDVPARGSPTASGGKVFVVNQSNEVVAVNQSDGSALWTYRGIPEKAGLLTTANPAVSGDTVVVPMSSGEVMALSISEGQPKWIDSVTRSTRTLAVAGLTDVSGSPVIDGNTVFAAGVGGRTIAVSLANGERIWEQNIGSASTPIVSGNGVFVIDLDGRMVALERSSGKIAWRTALPQPGGKRKQAWNGPVLAGNSLWAISSGGDLVSVNPADGAIRAQVEPASHGYTSPVVASGTFVFVSDAGEISALR</sequence>
<evidence type="ECO:0000259" key="1">
    <source>
        <dbReference type="Pfam" id="PF13360"/>
    </source>
</evidence>
<dbReference type="SUPFAM" id="SSF50998">
    <property type="entry name" value="Quinoprotein alcohol dehydrogenase-like"/>
    <property type="match status" value="1"/>
</dbReference>
<accession>A0AAE3VNZ0</accession>
<reference evidence="2" key="1">
    <citation type="submission" date="2023-07" db="EMBL/GenBank/DDBJ databases">
        <title>Genomic Encyclopedia of Type Strains, Phase IV (KMG-IV): sequencing the most valuable type-strain genomes for metagenomic binning, comparative biology and taxonomic classification.</title>
        <authorList>
            <person name="Goeker M."/>
        </authorList>
    </citation>
    <scope>NUCLEOTIDE SEQUENCE</scope>
    <source>
        <strain evidence="2">DSM 21202</strain>
    </source>
</reference>
<dbReference type="Pfam" id="PF13360">
    <property type="entry name" value="PQQ_2"/>
    <property type="match status" value="1"/>
</dbReference>
<evidence type="ECO:0000313" key="3">
    <source>
        <dbReference type="Proteomes" id="UP001229244"/>
    </source>
</evidence>
<dbReference type="InterPro" id="IPR002372">
    <property type="entry name" value="PQQ_rpt_dom"/>
</dbReference>
<keyword evidence="3" id="KW-1185">Reference proteome</keyword>
<feature type="domain" description="Pyrrolo-quinoline quinone repeat" evidence="1">
    <location>
        <begin position="137"/>
        <end position="374"/>
    </location>
</feature>
<dbReference type="Gene3D" id="2.130.10.10">
    <property type="entry name" value="YVTN repeat-like/Quinoprotein amine dehydrogenase"/>
    <property type="match status" value="1"/>
</dbReference>
<dbReference type="Proteomes" id="UP001229244">
    <property type="component" value="Unassembled WGS sequence"/>
</dbReference>
<proteinExistence type="predicted"/>
<dbReference type="AlphaFoldDB" id="A0AAE3VNZ0"/>
<evidence type="ECO:0000313" key="2">
    <source>
        <dbReference type="EMBL" id="MDQ0315604.1"/>
    </source>
</evidence>
<dbReference type="PANTHER" id="PTHR34512">
    <property type="entry name" value="CELL SURFACE PROTEIN"/>
    <property type="match status" value="1"/>
</dbReference>
<dbReference type="InterPro" id="IPR011047">
    <property type="entry name" value="Quinoprotein_ADH-like_sf"/>
</dbReference>
<protein>
    <submittedName>
        <fullName evidence="2">Outer membrane protein assembly factor BamB</fullName>
    </submittedName>
</protein>
<dbReference type="InterPro" id="IPR018391">
    <property type="entry name" value="PQQ_b-propeller_rpt"/>
</dbReference>
<name>A0AAE3VNZ0_9HYPH</name>
<gene>
    <name evidence="2" type="ORF">J2S73_002061</name>
</gene>